<feature type="transmembrane region" description="Helical" evidence="10">
    <location>
        <begin position="391"/>
        <end position="409"/>
    </location>
</feature>
<feature type="transmembrane region" description="Helical" evidence="10">
    <location>
        <begin position="362"/>
        <end position="379"/>
    </location>
</feature>
<evidence type="ECO:0000256" key="7">
    <source>
        <dbReference type="ARBA" id="ARBA00023065"/>
    </source>
</evidence>
<evidence type="ECO:0000256" key="4">
    <source>
        <dbReference type="ARBA" id="ARBA00022475"/>
    </source>
</evidence>
<comment type="subcellular location">
    <subcellularLocation>
        <location evidence="1">Cell membrane</location>
        <topology evidence="1">Multi-pass membrane protein</topology>
    </subcellularLocation>
</comment>
<reference evidence="12" key="1">
    <citation type="submission" date="2011-04" db="EMBL/GenBank/DDBJ databases">
        <title>The complete genome of Treponema brennaborense DSM 12168.</title>
        <authorList>
            <person name="Lucas S."/>
            <person name="Han J."/>
            <person name="Lapidus A."/>
            <person name="Bruce D."/>
            <person name="Goodwin L."/>
            <person name="Pitluck S."/>
            <person name="Peters L."/>
            <person name="Kyrpides N."/>
            <person name="Mavromatis K."/>
            <person name="Ivanova N."/>
            <person name="Mikhailova N."/>
            <person name="Pagani I."/>
            <person name="Teshima H."/>
            <person name="Detter J.C."/>
            <person name="Tapia R."/>
            <person name="Han C."/>
            <person name="Land M."/>
            <person name="Hauser L."/>
            <person name="Markowitz V."/>
            <person name="Cheng J.-F."/>
            <person name="Hugenholtz P."/>
            <person name="Woyke T."/>
            <person name="Wu D."/>
            <person name="Gronow S."/>
            <person name="Wellnitz S."/>
            <person name="Brambilla E."/>
            <person name="Klenk H.-P."/>
            <person name="Eisen J.A."/>
        </authorList>
    </citation>
    <scope>NUCLEOTIDE SEQUENCE [LARGE SCALE GENOMIC DNA]</scope>
    <source>
        <strain evidence="12">DSM 12168 / CIP 105900 / DD5/3</strain>
    </source>
</reference>
<dbReference type="GO" id="GO:0006811">
    <property type="term" value="P:monoatomic ion transport"/>
    <property type="evidence" value="ECO:0007669"/>
    <property type="project" value="UniProtKB-KW"/>
</dbReference>
<feature type="transmembrane region" description="Helical" evidence="10">
    <location>
        <begin position="421"/>
        <end position="440"/>
    </location>
</feature>
<evidence type="ECO:0000256" key="10">
    <source>
        <dbReference type="SAM" id="Phobius"/>
    </source>
</evidence>
<evidence type="ECO:0000313" key="11">
    <source>
        <dbReference type="EMBL" id="AEE16702.1"/>
    </source>
</evidence>
<dbReference type="PANTHER" id="PTHR43298:SF2">
    <property type="entry name" value="FMN_FAD EXPORTER YEEO-RELATED"/>
    <property type="match status" value="1"/>
</dbReference>
<keyword evidence="2" id="KW-0813">Transport</keyword>
<feature type="transmembrane region" description="Helical" evidence="10">
    <location>
        <begin position="12"/>
        <end position="32"/>
    </location>
</feature>
<protein>
    <recommendedName>
        <fullName evidence="9">Multidrug-efflux transporter</fullName>
    </recommendedName>
</protein>
<keyword evidence="12" id="KW-1185">Reference proteome</keyword>
<dbReference type="GO" id="GO:0005886">
    <property type="term" value="C:plasma membrane"/>
    <property type="evidence" value="ECO:0007669"/>
    <property type="project" value="UniProtKB-SubCell"/>
</dbReference>
<keyword evidence="6 10" id="KW-1133">Transmembrane helix</keyword>
<dbReference type="GO" id="GO:0015297">
    <property type="term" value="F:antiporter activity"/>
    <property type="evidence" value="ECO:0007669"/>
    <property type="project" value="UniProtKB-KW"/>
</dbReference>
<dbReference type="Pfam" id="PF01554">
    <property type="entry name" value="MatE"/>
    <property type="match status" value="2"/>
</dbReference>
<evidence type="ECO:0000256" key="5">
    <source>
        <dbReference type="ARBA" id="ARBA00022692"/>
    </source>
</evidence>
<dbReference type="Proteomes" id="UP000006546">
    <property type="component" value="Chromosome"/>
</dbReference>
<keyword evidence="5 10" id="KW-0812">Transmembrane</keyword>
<keyword evidence="7" id="KW-0406">Ion transport</keyword>
<feature type="transmembrane region" description="Helical" evidence="10">
    <location>
        <begin position="133"/>
        <end position="152"/>
    </location>
</feature>
<name>F4LM23_TREBD</name>
<feature type="transmembrane region" description="Helical" evidence="10">
    <location>
        <begin position="164"/>
        <end position="184"/>
    </location>
</feature>
<evidence type="ECO:0000313" key="12">
    <source>
        <dbReference type="Proteomes" id="UP000006546"/>
    </source>
</evidence>
<feature type="transmembrane region" description="Helical" evidence="10">
    <location>
        <begin position="271"/>
        <end position="293"/>
    </location>
</feature>
<dbReference type="InterPro" id="IPR050222">
    <property type="entry name" value="MATE_MdtK"/>
</dbReference>
<evidence type="ECO:0000256" key="6">
    <source>
        <dbReference type="ARBA" id="ARBA00022989"/>
    </source>
</evidence>
<proteinExistence type="predicted"/>
<accession>F4LM23</accession>
<gene>
    <name evidence="11" type="ordered locus">Trebr_1275</name>
</gene>
<feature type="transmembrane region" description="Helical" evidence="10">
    <location>
        <begin position="89"/>
        <end position="113"/>
    </location>
</feature>
<dbReference type="eggNOG" id="COG0534">
    <property type="taxonomic scope" value="Bacteria"/>
</dbReference>
<feature type="transmembrane region" description="Helical" evidence="10">
    <location>
        <begin position="319"/>
        <end position="342"/>
    </location>
</feature>
<dbReference type="STRING" id="906968.Trebr_1275"/>
<keyword evidence="8 10" id="KW-0472">Membrane</keyword>
<dbReference type="NCBIfam" id="TIGR00797">
    <property type="entry name" value="matE"/>
    <property type="match status" value="1"/>
</dbReference>
<dbReference type="InterPro" id="IPR048279">
    <property type="entry name" value="MdtK-like"/>
</dbReference>
<evidence type="ECO:0000256" key="2">
    <source>
        <dbReference type="ARBA" id="ARBA00022448"/>
    </source>
</evidence>
<dbReference type="HOGENOM" id="CLU_012893_5_3_12"/>
<sequence length="455" mass="49845">MADTQKESTIGALKKIITISFPLVVQGLVFQLQSLTDKAFLGNLDTRFVSAAGAAQMPFVALEDSLVAVSIGITIIISNLYGARREKEIPTYIASSCLFHSFIGIGAFLMWQIGAQPILVFFQVDPQIIGYSIQYVKICSVYLIFIGFDSVLQSMLQGMGETKPIMYAGILKVGLNVILSWILIFGKFGFPQLQVAGAAIGTLAANVCSFSFIACYCLVINGKKYALCTDMKKWVAIRPYVQAIKLGMPVGLEYLLWNASNLLLIRFINGFSYLHMAIFTLTFGFQCVVSMIYQGTSKAALTMIGQNVGAGNRRNANRFFYVTVALNFAVVAAAAAGFFLIPGSLLRIFSNDPAVITQGIPYLQWIGIIMFSQSVNIICGSAIRANGNTKWMLCSQLFGSILITGFAWLCVERFHFGMLSIYVTIFLDETIRGAVNFVYYRKKYGGTARSAATCA</sequence>
<dbReference type="GO" id="GO:0042910">
    <property type="term" value="F:xenobiotic transmembrane transporter activity"/>
    <property type="evidence" value="ECO:0007669"/>
    <property type="project" value="InterPro"/>
</dbReference>
<dbReference type="RefSeq" id="WP_013758409.1">
    <property type="nucleotide sequence ID" value="NC_015500.1"/>
</dbReference>
<evidence type="ECO:0000256" key="3">
    <source>
        <dbReference type="ARBA" id="ARBA00022449"/>
    </source>
</evidence>
<dbReference type="AlphaFoldDB" id="F4LM23"/>
<keyword evidence="4" id="KW-1003">Cell membrane</keyword>
<dbReference type="CDD" id="cd13135">
    <property type="entry name" value="MATE_like_9"/>
    <property type="match status" value="1"/>
</dbReference>
<evidence type="ECO:0000256" key="9">
    <source>
        <dbReference type="ARBA" id="ARBA00031636"/>
    </source>
</evidence>
<dbReference type="PANTHER" id="PTHR43298">
    <property type="entry name" value="MULTIDRUG RESISTANCE PROTEIN NORM-RELATED"/>
    <property type="match status" value="1"/>
</dbReference>
<feature type="transmembrane region" description="Helical" evidence="10">
    <location>
        <begin position="196"/>
        <end position="219"/>
    </location>
</feature>
<keyword evidence="3" id="KW-0050">Antiport</keyword>
<evidence type="ECO:0000256" key="8">
    <source>
        <dbReference type="ARBA" id="ARBA00023136"/>
    </source>
</evidence>
<dbReference type="EMBL" id="CP002696">
    <property type="protein sequence ID" value="AEE16702.1"/>
    <property type="molecule type" value="Genomic_DNA"/>
</dbReference>
<dbReference type="InterPro" id="IPR002528">
    <property type="entry name" value="MATE_fam"/>
</dbReference>
<evidence type="ECO:0000256" key="1">
    <source>
        <dbReference type="ARBA" id="ARBA00004651"/>
    </source>
</evidence>
<organism evidence="11 12">
    <name type="scientific">Treponema brennaborense (strain DSM 12168 / CIP 105900 / DD5/3)</name>
    <dbReference type="NCBI Taxonomy" id="906968"/>
    <lineage>
        <taxon>Bacteria</taxon>
        <taxon>Pseudomonadati</taxon>
        <taxon>Spirochaetota</taxon>
        <taxon>Spirochaetia</taxon>
        <taxon>Spirochaetales</taxon>
        <taxon>Treponemataceae</taxon>
        <taxon>Treponema</taxon>
    </lineage>
</organism>
<feature type="transmembrane region" description="Helical" evidence="10">
    <location>
        <begin position="65"/>
        <end position="82"/>
    </location>
</feature>
<feature type="transmembrane region" description="Helical" evidence="10">
    <location>
        <begin position="240"/>
        <end position="259"/>
    </location>
</feature>
<dbReference type="KEGG" id="tbe:Trebr_1275"/>
<dbReference type="PIRSF" id="PIRSF006603">
    <property type="entry name" value="DinF"/>
    <property type="match status" value="1"/>
</dbReference>
<dbReference type="OrthoDB" id="62420at2"/>